<reference evidence="3" key="2">
    <citation type="submission" date="2021-04" db="EMBL/GenBank/DDBJ databases">
        <authorList>
            <person name="Gilroy R."/>
        </authorList>
    </citation>
    <scope>NUCLEOTIDE SEQUENCE</scope>
    <source>
        <strain evidence="3">8470</strain>
    </source>
</reference>
<feature type="coiled-coil region" evidence="1">
    <location>
        <begin position="872"/>
        <end position="943"/>
    </location>
</feature>
<dbReference type="GO" id="GO:0016887">
    <property type="term" value="F:ATP hydrolysis activity"/>
    <property type="evidence" value="ECO:0007669"/>
    <property type="project" value="InterPro"/>
</dbReference>
<evidence type="ECO:0000256" key="1">
    <source>
        <dbReference type="SAM" id="Coils"/>
    </source>
</evidence>
<evidence type="ECO:0000313" key="3">
    <source>
        <dbReference type="EMBL" id="MBU3857387.1"/>
    </source>
</evidence>
<dbReference type="EMBL" id="JAHLFJ010000119">
    <property type="protein sequence ID" value="MBU3857387.1"/>
    <property type="molecule type" value="Genomic_DNA"/>
</dbReference>
<gene>
    <name evidence="3" type="ORF">H9928_12805</name>
</gene>
<feature type="coiled-coil region" evidence="1">
    <location>
        <begin position="408"/>
        <end position="533"/>
    </location>
</feature>
<organism evidence="3 4">
    <name type="scientific">Candidatus Phocaeicola excrementipullorum</name>
    <dbReference type="NCBI Taxonomy" id="2838731"/>
    <lineage>
        <taxon>Bacteria</taxon>
        <taxon>Pseudomonadati</taxon>
        <taxon>Bacteroidota</taxon>
        <taxon>Bacteroidia</taxon>
        <taxon>Bacteroidales</taxon>
        <taxon>Bacteroidaceae</taxon>
        <taxon>Phocaeicola</taxon>
    </lineage>
</organism>
<feature type="coiled-coil region" evidence="1">
    <location>
        <begin position="678"/>
        <end position="716"/>
    </location>
</feature>
<proteinExistence type="predicted"/>
<name>A0A948TPM8_9BACT</name>
<feature type="coiled-coil region" evidence="1">
    <location>
        <begin position="572"/>
        <end position="599"/>
    </location>
</feature>
<dbReference type="AlphaFoldDB" id="A0A948TPM8"/>
<comment type="caution">
    <text evidence="3">The sequence shown here is derived from an EMBL/GenBank/DDBJ whole genome shotgun (WGS) entry which is preliminary data.</text>
</comment>
<dbReference type="Proteomes" id="UP000784286">
    <property type="component" value="Unassembled WGS sequence"/>
</dbReference>
<dbReference type="Pfam" id="PF13476">
    <property type="entry name" value="AAA_23"/>
    <property type="match status" value="1"/>
</dbReference>
<evidence type="ECO:0000313" key="4">
    <source>
        <dbReference type="Proteomes" id="UP000784286"/>
    </source>
</evidence>
<dbReference type="GO" id="GO:0006302">
    <property type="term" value="P:double-strand break repair"/>
    <property type="evidence" value="ECO:0007669"/>
    <property type="project" value="InterPro"/>
</dbReference>
<sequence>MKLQKLTIRNIASIEQAEIDFENGPLGQDAIFLICGPTGAGKSTILDAICLALYNTTPRLVQSANERFYDSDFSGQSDDIGISDPRILMRRDSTLASVALEFADSDGHELVAEWSVARARGNRNGRIQRISWTLSEKDGMQITARATDTRQEIERRIGLSFEQFCRTTLLAQGEFTKFLKSKEEDKSNILEKLTGTEIYSKVSREIYAIQNEMKAELANLQARTEGIVLLSEEELKALQEEAERLDSRLKQEKADLSRETVRKKWMEDRKALEMKSERAVRACREMQEELESEGCRQSRRLVADWDITEEARRCLAAQKEQQGVVREAEAELNLLEKEYVSLLGCRQGLDRKIDDVKGFIAQTEAFLAQEKCFEEMYSQSQAIISLERQLLASQRKVKEGLAGRQKLAEQRQKQAATLEEKNSLHEKAREEEQRKQAEVDMFGRQLEAMQADALKADLEKSGKRMAELETLKEAVARLNERKTQLDEAEKTLDELRAQLKSLEEVRQGLAGEVASAKSEADKMQEIYDKQEMACENWAKEARRRLSAGDVCPVCGREILSPLEPDEHFVSVLEPVKKELDKSRAKLEELTGKLQRNEAELLSHVRLAESQQKKKEQAEKFFGEAQNAVLSCAAYPEVSDAENKMEAVGHLLQTESAVHDGLMARWGEVNELHKKIMGLQKVKDSLARATETARSEKEAAEKELAKLDADIRDRENAVAREQSASEDMEKHIVPLVVSGAWQQLRKDNPDDFMRQLDMKSRNYVAEDKKRTSLQQLMDTYVQEREVVDEIRKNVLDREPGWKELHAEKAERFEGMRSRWNALLVSVATGKSRLLQARQRAEEAAGKLADFLASHPEISGGRLEQLALRSPEEVKQQREKLRKLDEDLVARQTEMRRAADELEAHLGIRPEMSEEATEESLAAEMVRLEANVSDLTRQLGAVSQKQKDNAENAGRMKHLTELIEARRKEAEGWGRLSALFGSADGKKFRNIAQSYVLRQLLSGANHYLARLTDRYRMECQPGSLTILLRDEYEGGVCRPTSTISGGESFLISLSLALGLSSLNRKSLSVDTLFIDEGFGTLDSDYLNTVMDALERLHQMGGRKVGIISHVDSLRERIHTQIHVERINSTLSRIEVTTLF</sequence>
<reference evidence="3" key="1">
    <citation type="journal article" date="2021" name="PeerJ">
        <title>Extensive microbial diversity within the chicken gut microbiome revealed by metagenomics and culture.</title>
        <authorList>
            <person name="Gilroy R."/>
            <person name="Ravi A."/>
            <person name="Getino M."/>
            <person name="Pursley I."/>
            <person name="Horton D.L."/>
            <person name="Alikhan N.F."/>
            <person name="Baker D."/>
            <person name="Gharbi K."/>
            <person name="Hall N."/>
            <person name="Watson M."/>
            <person name="Adriaenssens E.M."/>
            <person name="Foster-Nyarko E."/>
            <person name="Jarju S."/>
            <person name="Secka A."/>
            <person name="Antonio M."/>
            <person name="Oren A."/>
            <person name="Chaudhuri R.R."/>
            <person name="La Ragione R."/>
            <person name="Hildebrand F."/>
            <person name="Pallen M.J."/>
        </authorList>
    </citation>
    <scope>NUCLEOTIDE SEQUENCE</scope>
    <source>
        <strain evidence="3">8470</strain>
    </source>
</reference>
<evidence type="ECO:0000259" key="2">
    <source>
        <dbReference type="Pfam" id="PF13476"/>
    </source>
</evidence>
<dbReference type="Gene3D" id="3.40.50.300">
    <property type="entry name" value="P-loop containing nucleotide triphosphate hydrolases"/>
    <property type="match status" value="2"/>
</dbReference>
<dbReference type="PANTHER" id="PTHR32114">
    <property type="entry name" value="ABC TRANSPORTER ABCH.3"/>
    <property type="match status" value="1"/>
</dbReference>
<keyword evidence="1" id="KW-0175">Coiled coil</keyword>
<dbReference type="InterPro" id="IPR027417">
    <property type="entry name" value="P-loop_NTPase"/>
</dbReference>
<accession>A0A948TPM8</accession>
<dbReference type="Pfam" id="PF13558">
    <property type="entry name" value="SbcC_Walker_B"/>
    <property type="match status" value="1"/>
</dbReference>
<feature type="domain" description="Rad50/SbcC-type AAA" evidence="2">
    <location>
        <begin position="5"/>
        <end position="248"/>
    </location>
</feature>
<dbReference type="PANTHER" id="PTHR32114:SF2">
    <property type="entry name" value="ABC TRANSPORTER ABCH.3"/>
    <property type="match status" value="1"/>
</dbReference>
<protein>
    <submittedName>
        <fullName evidence="3">AAA family ATPase</fullName>
    </submittedName>
</protein>
<feature type="coiled-coil region" evidence="1">
    <location>
        <begin position="228"/>
        <end position="289"/>
    </location>
</feature>
<dbReference type="SUPFAM" id="SSF52540">
    <property type="entry name" value="P-loop containing nucleoside triphosphate hydrolases"/>
    <property type="match status" value="1"/>
</dbReference>
<dbReference type="InterPro" id="IPR038729">
    <property type="entry name" value="Rad50/SbcC_AAA"/>
</dbReference>